<proteinExistence type="predicted"/>
<keyword evidence="3" id="KW-1185">Reference proteome</keyword>
<comment type="caution">
    <text evidence="2">The sequence shown here is derived from an EMBL/GenBank/DDBJ whole genome shotgun (WGS) entry which is preliminary data.</text>
</comment>
<dbReference type="AlphaFoldDB" id="A0A9Q1M814"/>
<feature type="region of interest" description="Disordered" evidence="1">
    <location>
        <begin position="44"/>
        <end position="72"/>
    </location>
</feature>
<name>A0A9Q1M814_9SOLA</name>
<reference evidence="3" key="1">
    <citation type="journal article" date="2023" name="Proc. Natl. Acad. Sci. U.S.A.">
        <title>Genomic and structural basis for evolution of tropane alkaloid biosynthesis.</title>
        <authorList>
            <person name="Wanga Y.-J."/>
            <person name="Taina T."/>
            <person name="Yua J.-Y."/>
            <person name="Lia J."/>
            <person name="Xua B."/>
            <person name="Chenc J."/>
            <person name="D'Auriad J.C."/>
            <person name="Huanga J.-P."/>
            <person name="Huanga S.-X."/>
        </authorList>
    </citation>
    <scope>NUCLEOTIDE SEQUENCE [LARGE SCALE GENOMIC DNA]</scope>
    <source>
        <strain evidence="3">cv. KIB-2019</strain>
    </source>
</reference>
<dbReference type="EMBL" id="JAJAGQ010000010">
    <property type="protein sequence ID" value="KAJ8550842.1"/>
    <property type="molecule type" value="Genomic_DNA"/>
</dbReference>
<gene>
    <name evidence="2" type="ORF">K7X08_000212</name>
</gene>
<accession>A0A9Q1M814</accession>
<dbReference type="Proteomes" id="UP001152561">
    <property type="component" value="Unassembled WGS sequence"/>
</dbReference>
<evidence type="ECO:0000313" key="3">
    <source>
        <dbReference type="Proteomes" id="UP001152561"/>
    </source>
</evidence>
<sequence>MNNKVIEEDEEDNNKMVEIEGWVDKEVGDNVVKEVEVVAVNNVNESNNVITKKQSEETNEHNENKEDDNESEIKLVEEVSIVEDPQLKKDTEVGLNTKEWVERAFVASEDKSKERDMITLHEAQQNKDNGKGVQQGKFREVSLENIDHSQGELLPSLPIECAIQSHGQLMVSDDGKDVGSYPPSREEITQVADVLREEKENVLVVDKAIEDVHVEK</sequence>
<protein>
    <submittedName>
        <fullName evidence="2">Uncharacterized protein</fullName>
    </submittedName>
</protein>
<feature type="compositionally biased region" description="Basic and acidic residues" evidence="1">
    <location>
        <begin position="53"/>
        <end position="64"/>
    </location>
</feature>
<evidence type="ECO:0000256" key="1">
    <source>
        <dbReference type="SAM" id="MobiDB-lite"/>
    </source>
</evidence>
<organism evidence="2 3">
    <name type="scientific">Anisodus acutangulus</name>
    <dbReference type="NCBI Taxonomy" id="402998"/>
    <lineage>
        <taxon>Eukaryota</taxon>
        <taxon>Viridiplantae</taxon>
        <taxon>Streptophyta</taxon>
        <taxon>Embryophyta</taxon>
        <taxon>Tracheophyta</taxon>
        <taxon>Spermatophyta</taxon>
        <taxon>Magnoliopsida</taxon>
        <taxon>eudicotyledons</taxon>
        <taxon>Gunneridae</taxon>
        <taxon>Pentapetalae</taxon>
        <taxon>asterids</taxon>
        <taxon>lamiids</taxon>
        <taxon>Solanales</taxon>
        <taxon>Solanaceae</taxon>
        <taxon>Solanoideae</taxon>
        <taxon>Hyoscyameae</taxon>
        <taxon>Anisodus</taxon>
    </lineage>
</organism>
<evidence type="ECO:0000313" key="2">
    <source>
        <dbReference type="EMBL" id="KAJ8550842.1"/>
    </source>
</evidence>